<dbReference type="EMBL" id="JAGFNK010000013">
    <property type="protein sequence ID" value="KAI9512110.1"/>
    <property type="molecule type" value="Genomic_DNA"/>
</dbReference>
<gene>
    <name evidence="1" type="ORF">F5148DRAFT_1166295</name>
</gene>
<keyword evidence="2" id="KW-1185">Reference proteome</keyword>
<protein>
    <submittedName>
        <fullName evidence="1">Uncharacterized protein</fullName>
    </submittedName>
</protein>
<evidence type="ECO:0000313" key="2">
    <source>
        <dbReference type="Proteomes" id="UP001207468"/>
    </source>
</evidence>
<comment type="caution">
    <text evidence="1">The sequence shown here is derived from an EMBL/GenBank/DDBJ whole genome shotgun (WGS) entry which is preliminary data.</text>
</comment>
<dbReference type="Proteomes" id="UP001207468">
    <property type="component" value="Unassembled WGS sequence"/>
</dbReference>
<sequence>MYSPPSNSRGSHSRPIRPRIDHPDHPSPLVSPTFLLQSPAGIPPPSFPTPFPASLYGHPTPSLSPNPPPNWRRPRATSSYSPESATLVVPEPHLHRANSARAIARPPSPPQTSGRDFGTSPVFTPALPHRKSVAGLRTQSTEYVGLGGQHDLSLDSVAGNVPASEQEWDRFVPPQALEALGKKEVERQSVLFEIFKSELDYVNDLQAIEDVYIAPILIAPHEIMTRERGSTFVSEVFWNLSEILVHHQRMLRSLFSRQRDQHPLVQSVADIILDNALLFTPEYESYIKHSPLSLERHEKELDQNPLYRDFIQTCSEDPRLNKRDFKTLFSRPITRLPRLKLILERIQKLTDADHPDLETIPIVLTVLQDFIKSSEPGIAAAEDKVKFGSLYKSLVDPQGEITDLDFHDDSRTLLHSGSLVRQKSDTRHSWSDVFGALLDNYFLLLKEDMSTSGTIKRHHTVRPIPLEYLQLASFDDPPEIRKGRANNGSFMSMSSTKQNMYPFTIYHANTSIARRYTLYTQTPTARAKWYRALVDAIGVRKATQDANKWYGPQTLNDGFFRLPSRTPFAPGTQFTGRAICAAPFPFHKRNYLAVGCTNGIYVGVRADSSFRKVLGFISPTSIVAIPAFNKFLVHCETALLSYPLDLVIRVSQGHADPEILGNCVERLAQKDGAVIFFKAGRGAHRTLVVYATKTFIHTTLHMLELVGQDERAQSLTDRIPSYHTFGSPIPIPRDAHDATFLSKNIAICASKSIHILTPMNVTISSPTVVPDFFDSTRGSSTSLHVLREKCSNAKILGLVRCKKDETLLVYDEFGCYIDQRGQPTRSAGYISWECRARAYAHRGPHLLLFSPRFIEVRSIASGKLVQVIEGRDVRLLHSGLTEEDMLIAAMTGDVEDESGLSEKVLELVPTTAIVATAPTLDVEQLWDEWDMYR</sequence>
<proteinExistence type="predicted"/>
<reference evidence="1" key="1">
    <citation type="submission" date="2021-03" db="EMBL/GenBank/DDBJ databases">
        <title>Evolutionary priming and transition to the ectomycorrhizal habit in an iconic lineage of mushroom-forming fungi: is preadaptation a requirement?</title>
        <authorList>
            <consortium name="DOE Joint Genome Institute"/>
            <person name="Looney B.P."/>
            <person name="Miyauchi S."/>
            <person name="Morin E."/>
            <person name="Drula E."/>
            <person name="Courty P.E."/>
            <person name="Chicoki N."/>
            <person name="Fauchery L."/>
            <person name="Kohler A."/>
            <person name="Kuo A."/>
            <person name="LaButti K."/>
            <person name="Pangilinan J."/>
            <person name="Lipzen A."/>
            <person name="Riley R."/>
            <person name="Andreopoulos W."/>
            <person name="He G."/>
            <person name="Johnson J."/>
            <person name="Barry K.W."/>
            <person name="Grigoriev I.V."/>
            <person name="Nagy L."/>
            <person name="Hibbett D."/>
            <person name="Henrissat B."/>
            <person name="Matheny P.B."/>
            <person name="Labbe J."/>
            <person name="Martin A.F."/>
        </authorList>
    </citation>
    <scope>NUCLEOTIDE SEQUENCE</scope>
    <source>
        <strain evidence="1">BPL698</strain>
    </source>
</reference>
<organism evidence="1 2">
    <name type="scientific">Russula earlei</name>
    <dbReference type="NCBI Taxonomy" id="71964"/>
    <lineage>
        <taxon>Eukaryota</taxon>
        <taxon>Fungi</taxon>
        <taxon>Dikarya</taxon>
        <taxon>Basidiomycota</taxon>
        <taxon>Agaricomycotina</taxon>
        <taxon>Agaricomycetes</taxon>
        <taxon>Russulales</taxon>
        <taxon>Russulaceae</taxon>
        <taxon>Russula</taxon>
    </lineage>
</organism>
<evidence type="ECO:0000313" key="1">
    <source>
        <dbReference type="EMBL" id="KAI9512110.1"/>
    </source>
</evidence>
<name>A0ACC0UKJ5_9AGAM</name>
<accession>A0ACC0UKJ5</accession>